<evidence type="ECO:0000259" key="1">
    <source>
        <dbReference type="Pfam" id="PF14687"/>
    </source>
</evidence>
<dbReference type="AlphaFoldDB" id="A0A1X2GF79"/>
<evidence type="ECO:0000313" key="3">
    <source>
        <dbReference type="Proteomes" id="UP000242146"/>
    </source>
</evidence>
<feature type="domain" description="DUF4460" evidence="1">
    <location>
        <begin position="9"/>
        <end position="74"/>
    </location>
</feature>
<keyword evidence="3" id="KW-1185">Reference proteome</keyword>
<reference evidence="2 3" key="1">
    <citation type="submission" date="2016-07" db="EMBL/GenBank/DDBJ databases">
        <title>Pervasive Adenine N6-methylation of Active Genes in Fungi.</title>
        <authorList>
            <consortium name="DOE Joint Genome Institute"/>
            <person name="Mondo S.J."/>
            <person name="Dannebaum R.O."/>
            <person name="Kuo R.C."/>
            <person name="Labutti K."/>
            <person name="Haridas S."/>
            <person name="Kuo A."/>
            <person name="Salamov A."/>
            <person name="Ahrendt S.R."/>
            <person name="Lipzen A."/>
            <person name="Sullivan W."/>
            <person name="Andreopoulos W.B."/>
            <person name="Clum A."/>
            <person name="Lindquist E."/>
            <person name="Daum C."/>
            <person name="Ramamoorthy G.K."/>
            <person name="Gryganskyi A."/>
            <person name="Culley D."/>
            <person name="Magnuson J.K."/>
            <person name="James T.Y."/>
            <person name="O'Malley M.A."/>
            <person name="Stajich J.E."/>
            <person name="Spatafora J.W."/>
            <person name="Visel A."/>
            <person name="Grigoriev I.V."/>
        </authorList>
    </citation>
    <scope>NUCLEOTIDE SEQUENCE [LARGE SCALE GENOMIC DNA]</scope>
    <source>
        <strain evidence="2 3">NRRL 3301</strain>
    </source>
</reference>
<dbReference type="Pfam" id="PF14687">
    <property type="entry name" value="DUF4460"/>
    <property type="match status" value="1"/>
</dbReference>
<dbReference type="InterPro" id="IPR028031">
    <property type="entry name" value="DUF4460"/>
</dbReference>
<dbReference type="Proteomes" id="UP000242146">
    <property type="component" value="Unassembled WGS sequence"/>
</dbReference>
<dbReference type="OrthoDB" id="2097874at2759"/>
<comment type="caution">
    <text evidence="2">The sequence shown here is derived from an EMBL/GenBank/DDBJ whole genome shotgun (WGS) entry which is preliminary data.</text>
</comment>
<organism evidence="2 3">
    <name type="scientific">Hesseltinella vesiculosa</name>
    <dbReference type="NCBI Taxonomy" id="101127"/>
    <lineage>
        <taxon>Eukaryota</taxon>
        <taxon>Fungi</taxon>
        <taxon>Fungi incertae sedis</taxon>
        <taxon>Mucoromycota</taxon>
        <taxon>Mucoromycotina</taxon>
        <taxon>Mucoromycetes</taxon>
        <taxon>Mucorales</taxon>
        <taxon>Cunninghamellaceae</taxon>
        <taxon>Hesseltinella</taxon>
    </lineage>
</organism>
<sequence length="247" mass="28389">MPASAARLIKPYLKKVVLKVHPDFFVKEPIKKQHNAAALQQLYTILQPVLRPEQPSTSPKRPDAPMSLSFYLKGASSMNPSVMFTSPRHVWPIVHDFLILCQQLHVPVNAMDLAAVQQTLDHQKRHTNPRSLHQEFATALYQQEQRRAGQPTHWTPAMILEQPLLMCDPSIDQQRLANHLAQWLPQLTPHQWWGRLPTLVVPANTHPLPDHLCKGILVLHDSMTPKDIQAYLDTHLQRKLKEYQDQD</sequence>
<evidence type="ECO:0000313" key="2">
    <source>
        <dbReference type="EMBL" id="ORX52416.1"/>
    </source>
</evidence>
<protein>
    <recommendedName>
        <fullName evidence="1">DUF4460 domain-containing protein</fullName>
    </recommendedName>
</protein>
<gene>
    <name evidence="2" type="ORF">DM01DRAFT_1408291</name>
</gene>
<name>A0A1X2GF79_9FUNG</name>
<accession>A0A1X2GF79</accession>
<proteinExistence type="predicted"/>
<dbReference type="EMBL" id="MCGT01000018">
    <property type="protein sequence ID" value="ORX52416.1"/>
    <property type="molecule type" value="Genomic_DNA"/>
</dbReference>